<evidence type="ECO:0000313" key="4">
    <source>
        <dbReference type="Proteomes" id="UP000307440"/>
    </source>
</evidence>
<dbReference type="Proteomes" id="UP000307440">
    <property type="component" value="Unassembled WGS sequence"/>
</dbReference>
<dbReference type="AlphaFoldDB" id="A0A5C3LDG3"/>
<dbReference type="STRING" id="230819.A0A5C3LDG3"/>
<dbReference type="PANTHER" id="PTHR47369:SF1">
    <property type="entry name" value="BTB_POZ DOMAIN-CONTAINING PROTEIN"/>
    <property type="match status" value="1"/>
</dbReference>
<feature type="domain" description="BTB" evidence="2">
    <location>
        <begin position="26"/>
        <end position="107"/>
    </location>
</feature>
<evidence type="ECO:0000256" key="1">
    <source>
        <dbReference type="SAM" id="MobiDB-lite"/>
    </source>
</evidence>
<sequence>MSSGFSLSPFDIQSHLYSSFIQGSTADVALRVSGRWHAVYQLHRVVLIQSDFFRSLFTSDFREASQSHARSRGAGQIDIIFDDTNITRAAFEICLSRLYGGGPSLHLPESLVPSTSQPLSPSFTTGLCSELIPNGSHPATPRFLLSLLATSIYLSIPTVASQALSLIFKTINPYTVIHYLNFALGRSIDYTPPLWADPDAAAGLEGVAEILEHEFPITSTPVSADEELSGMTSKVSTISIDGGLSEVFEGSRSSDSSHDESGTSSHHYGAISDKIGEACACWLVRWASDLLTLEQRDEGAPERPIKALEHPQGYYSLEVASTYGPLVWRRGGLDASWVSALVSADAFFVKNERARYDFARAVVELRRSHGISPSEERHWRTMFDTGIYYANMSVEDIIAISSDVSSTTHEPYVPMQVLQTALWSQSLLRHQITYRPPGLPGQTPSPPPRDKELGIAVLTTDLKNSPAKGNVHEVYYPVLSDSSVRLGDNGNDPQGSSDGSVSMEDLFKFSHSPVPYARQSTNKSGSSHKVSVQSDVRLSCSEETFFGLRGERYSISECLAVDPAGKRRFTPFPPARFGVEFWDIDTLKEKSRLHSQTIWHAGSLFNIYIQIVKKKGQTQLGIYLHRQSTIEPIPSPSAPYPSFSKALSEEGSFNKTEAPSGVSISARSPVIGPPFAGMALASPTLHSSHSLIGTGLGRINTPSSASPPSSPLSSMPGNHGSQSFTSIPLPYTSIPTTPTQPYRDPRSAISAYFSISCPSATGSSHMRFTSAPDVFSVSQSWGWKTSALRTEEYMEIVNENGAEPVLRSSIKSLRATVVLGLT</sequence>
<dbReference type="PROSITE" id="PS50097">
    <property type="entry name" value="BTB"/>
    <property type="match status" value="1"/>
</dbReference>
<feature type="compositionally biased region" description="Low complexity" evidence="1">
    <location>
        <begin position="702"/>
        <end position="716"/>
    </location>
</feature>
<protein>
    <recommendedName>
        <fullName evidence="2">BTB domain-containing protein</fullName>
    </recommendedName>
</protein>
<dbReference type="SUPFAM" id="SSF54695">
    <property type="entry name" value="POZ domain"/>
    <property type="match status" value="1"/>
</dbReference>
<reference evidence="3 4" key="1">
    <citation type="journal article" date="2019" name="Nat. Ecol. Evol.">
        <title>Megaphylogeny resolves global patterns of mushroom evolution.</title>
        <authorList>
            <person name="Varga T."/>
            <person name="Krizsan K."/>
            <person name="Foldi C."/>
            <person name="Dima B."/>
            <person name="Sanchez-Garcia M."/>
            <person name="Sanchez-Ramirez S."/>
            <person name="Szollosi G.J."/>
            <person name="Szarkandi J.G."/>
            <person name="Papp V."/>
            <person name="Albert L."/>
            <person name="Andreopoulos W."/>
            <person name="Angelini C."/>
            <person name="Antonin V."/>
            <person name="Barry K.W."/>
            <person name="Bougher N.L."/>
            <person name="Buchanan P."/>
            <person name="Buyck B."/>
            <person name="Bense V."/>
            <person name="Catcheside P."/>
            <person name="Chovatia M."/>
            <person name="Cooper J."/>
            <person name="Damon W."/>
            <person name="Desjardin D."/>
            <person name="Finy P."/>
            <person name="Geml J."/>
            <person name="Haridas S."/>
            <person name="Hughes K."/>
            <person name="Justo A."/>
            <person name="Karasinski D."/>
            <person name="Kautmanova I."/>
            <person name="Kiss B."/>
            <person name="Kocsube S."/>
            <person name="Kotiranta H."/>
            <person name="LaButti K.M."/>
            <person name="Lechner B.E."/>
            <person name="Liimatainen K."/>
            <person name="Lipzen A."/>
            <person name="Lukacs Z."/>
            <person name="Mihaltcheva S."/>
            <person name="Morgado L.N."/>
            <person name="Niskanen T."/>
            <person name="Noordeloos M.E."/>
            <person name="Ohm R.A."/>
            <person name="Ortiz-Santana B."/>
            <person name="Ovrebo C."/>
            <person name="Racz N."/>
            <person name="Riley R."/>
            <person name="Savchenko A."/>
            <person name="Shiryaev A."/>
            <person name="Soop K."/>
            <person name="Spirin V."/>
            <person name="Szebenyi C."/>
            <person name="Tomsovsky M."/>
            <person name="Tulloss R.E."/>
            <person name="Uehling J."/>
            <person name="Grigoriev I.V."/>
            <person name="Vagvolgyi C."/>
            <person name="Papp T."/>
            <person name="Martin F.M."/>
            <person name="Miettinen O."/>
            <person name="Hibbett D.S."/>
            <person name="Nagy L.G."/>
        </authorList>
    </citation>
    <scope>NUCLEOTIDE SEQUENCE [LARGE SCALE GENOMIC DNA]</scope>
    <source>
        <strain evidence="3 4">CBS 121175</strain>
    </source>
</reference>
<dbReference type="InterPro" id="IPR011333">
    <property type="entry name" value="SKP1/BTB/POZ_sf"/>
</dbReference>
<evidence type="ECO:0000259" key="2">
    <source>
        <dbReference type="PROSITE" id="PS50097"/>
    </source>
</evidence>
<accession>A0A5C3LDG3</accession>
<dbReference type="OrthoDB" id="6359943at2759"/>
<name>A0A5C3LDG3_COPMA</name>
<dbReference type="Gene3D" id="3.30.710.10">
    <property type="entry name" value="Potassium Channel Kv1.1, Chain A"/>
    <property type="match status" value="1"/>
</dbReference>
<organism evidence="3 4">
    <name type="scientific">Coprinopsis marcescibilis</name>
    <name type="common">Agaric fungus</name>
    <name type="synonym">Psathyrella marcescibilis</name>
    <dbReference type="NCBI Taxonomy" id="230819"/>
    <lineage>
        <taxon>Eukaryota</taxon>
        <taxon>Fungi</taxon>
        <taxon>Dikarya</taxon>
        <taxon>Basidiomycota</taxon>
        <taxon>Agaricomycotina</taxon>
        <taxon>Agaricomycetes</taxon>
        <taxon>Agaricomycetidae</taxon>
        <taxon>Agaricales</taxon>
        <taxon>Agaricineae</taxon>
        <taxon>Psathyrellaceae</taxon>
        <taxon>Coprinopsis</taxon>
    </lineage>
</organism>
<dbReference type="EMBL" id="ML210146">
    <property type="protein sequence ID" value="TFK30685.1"/>
    <property type="molecule type" value="Genomic_DNA"/>
</dbReference>
<dbReference type="SMART" id="SM00225">
    <property type="entry name" value="BTB"/>
    <property type="match status" value="1"/>
</dbReference>
<dbReference type="InterPro" id="IPR000210">
    <property type="entry name" value="BTB/POZ_dom"/>
</dbReference>
<evidence type="ECO:0000313" key="3">
    <source>
        <dbReference type="EMBL" id="TFK30685.1"/>
    </source>
</evidence>
<keyword evidence="4" id="KW-1185">Reference proteome</keyword>
<proteinExistence type="predicted"/>
<dbReference type="PANTHER" id="PTHR47369">
    <property type="entry name" value="BTB/POZ DOMAIN-CONTAINING PROTEIN"/>
    <property type="match status" value="1"/>
</dbReference>
<feature type="region of interest" description="Disordered" evidence="1">
    <location>
        <begin position="692"/>
        <end position="741"/>
    </location>
</feature>
<gene>
    <name evidence="3" type="ORF">FA15DRAFT_629940</name>
</gene>